<feature type="chain" id="PRO_5030868347" evidence="1">
    <location>
        <begin position="23"/>
        <end position="229"/>
    </location>
</feature>
<keyword evidence="1" id="KW-0732">Signal</keyword>
<feature type="signal peptide" evidence="1">
    <location>
        <begin position="1"/>
        <end position="22"/>
    </location>
</feature>
<gene>
    <name evidence="2" type="ORF">ENW11_05375</name>
</gene>
<name>A0A7V4TJA4_9BACT</name>
<sequence>MKWFVILGAVVCLLFVGAVAWAEEEIPNELTPEEQAELARILGMGPDDSTNTVNVDIPGAQCIYPKGAWAVITKPYFFSCNLDPCAEVQVKASVAQWVTLSLSATEIKWYVLKPGCYDTKWLFGCLTSNGDVDLVFSGFEDLKKTDEDKTIPTYYKYWHWQWGGPWPQWVRASNFNGTRSITEPIFGYVFRIYNKIEVSHLTPACEYEDPNGATICVTLKEQKTWVKPS</sequence>
<evidence type="ECO:0000313" key="2">
    <source>
        <dbReference type="EMBL" id="HGY39220.1"/>
    </source>
</evidence>
<comment type="caution">
    <text evidence="2">The sequence shown here is derived from an EMBL/GenBank/DDBJ whole genome shotgun (WGS) entry which is preliminary data.</text>
</comment>
<dbReference type="AlphaFoldDB" id="A0A7V4TJA4"/>
<accession>A0A7V4TJA4</accession>
<protein>
    <submittedName>
        <fullName evidence="2">Uncharacterized protein</fullName>
    </submittedName>
</protein>
<evidence type="ECO:0000256" key="1">
    <source>
        <dbReference type="SAM" id="SignalP"/>
    </source>
</evidence>
<reference evidence="2" key="1">
    <citation type="journal article" date="2020" name="mSystems">
        <title>Genome- and Community-Level Interaction Insights into Carbon Utilization and Element Cycling Functions of Hydrothermarchaeota in Hydrothermal Sediment.</title>
        <authorList>
            <person name="Zhou Z."/>
            <person name="Liu Y."/>
            <person name="Xu W."/>
            <person name="Pan J."/>
            <person name="Luo Z.H."/>
            <person name="Li M."/>
        </authorList>
    </citation>
    <scope>NUCLEOTIDE SEQUENCE [LARGE SCALE GENOMIC DNA]</scope>
    <source>
        <strain evidence="2">SpSt-82</strain>
    </source>
</reference>
<proteinExistence type="predicted"/>
<organism evidence="2">
    <name type="scientific">Candidatus Caldatribacterium saccharofermentans</name>
    <dbReference type="NCBI Taxonomy" id="1454753"/>
    <lineage>
        <taxon>Bacteria</taxon>
        <taxon>Pseudomonadati</taxon>
        <taxon>Atribacterota</taxon>
        <taxon>Atribacteria</taxon>
        <taxon>Atribacterales</taxon>
        <taxon>Candidatus Caldatribacteriaceae</taxon>
        <taxon>Candidatus Caldatribacterium</taxon>
    </lineage>
</organism>
<dbReference type="EMBL" id="DTIY01000035">
    <property type="protein sequence ID" value="HGY39220.1"/>
    <property type="molecule type" value="Genomic_DNA"/>
</dbReference>